<dbReference type="Pfam" id="PF04481">
    <property type="entry name" value="DUF561"/>
    <property type="match status" value="1"/>
</dbReference>
<name>A9BD94_PROM4</name>
<organism evidence="1 2">
    <name type="scientific">Prochlorococcus marinus (strain MIT 9211)</name>
    <dbReference type="NCBI Taxonomy" id="93059"/>
    <lineage>
        <taxon>Bacteria</taxon>
        <taxon>Bacillati</taxon>
        <taxon>Cyanobacteriota</taxon>
        <taxon>Cyanophyceae</taxon>
        <taxon>Synechococcales</taxon>
        <taxon>Prochlorococcaceae</taxon>
        <taxon>Prochlorococcus</taxon>
    </lineage>
</organism>
<dbReference type="Proteomes" id="UP000000788">
    <property type="component" value="Chromosome"/>
</dbReference>
<dbReference type="RefSeq" id="WP_012196327.1">
    <property type="nucleotide sequence ID" value="NC_009976.1"/>
</dbReference>
<protein>
    <recommendedName>
        <fullName evidence="3">IMP dehydrogenase/GMP reductase</fullName>
    </recommendedName>
</protein>
<dbReference type="EMBL" id="CP000878">
    <property type="protein sequence ID" value="ABX09707.1"/>
    <property type="molecule type" value="Genomic_DNA"/>
</dbReference>
<dbReference type="KEGG" id="pmj:P9211_17761"/>
<dbReference type="PANTHER" id="PTHR36895">
    <property type="match status" value="1"/>
</dbReference>
<proteinExistence type="predicted"/>
<dbReference type="OrthoDB" id="9785985at2"/>
<dbReference type="PANTHER" id="PTHR36895:SF1">
    <property type="entry name" value="YCF23 PROTEIN"/>
    <property type="match status" value="1"/>
</dbReference>
<sequence>MSRFLNLPLALQRSFEQHSVLKIISGLANFDQSSIESIARSAFIGGADLIDIACDSHLVGAAIKASSIPVCVSAVDPELFPSAVEAGAVMVEIGNFDSFYAKGRCFAAKEVLSITIKTRKLLPNIFLSATVPHHLPLDQQTQLAMQLVDAGADLIQTEGGTSAIPQSPGITGLIEKATPTLASVHSISKGFSMAGCQSHILCASGLTPVTVPMAISIGASGVGVGSAVNGLASDLERIAMIRSLREGIDSSLKVNSCNF</sequence>
<dbReference type="AlphaFoldDB" id="A9BD94"/>
<reference evidence="1 2" key="1">
    <citation type="journal article" date="2007" name="PLoS Genet.">
        <title>Patterns and implications of gene gain and loss in the evolution of Prochlorococcus.</title>
        <authorList>
            <person name="Kettler G.C."/>
            <person name="Martiny A.C."/>
            <person name="Huang K."/>
            <person name="Zucker J."/>
            <person name="Coleman M.L."/>
            <person name="Rodrigue S."/>
            <person name="Chen F."/>
            <person name="Lapidus A."/>
            <person name="Ferriera S."/>
            <person name="Johnson J."/>
            <person name="Steglich C."/>
            <person name="Church G.M."/>
            <person name="Richardson P."/>
            <person name="Chisholm S.W."/>
        </authorList>
    </citation>
    <scope>NUCLEOTIDE SEQUENCE [LARGE SCALE GENOMIC DNA]</scope>
    <source>
        <strain evidence="2">MIT 9211</strain>
    </source>
</reference>
<evidence type="ECO:0000313" key="2">
    <source>
        <dbReference type="Proteomes" id="UP000000788"/>
    </source>
</evidence>
<dbReference type="SUPFAM" id="SSF51569">
    <property type="entry name" value="Aldolase"/>
    <property type="match status" value="1"/>
</dbReference>
<keyword evidence="2" id="KW-1185">Reference proteome</keyword>
<dbReference type="eggNOG" id="COG0352">
    <property type="taxonomic scope" value="Bacteria"/>
</dbReference>
<evidence type="ECO:0008006" key="3">
    <source>
        <dbReference type="Google" id="ProtNLM"/>
    </source>
</evidence>
<gene>
    <name evidence="1" type="ordered locus">P9211_17761</name>
</gene>
<dbReference type="InterPro" id="IPR007570">
    <property type="entry name" value="Uncharacterised_Ycf23"/>
</dbReference>
<dbReference type="STRING" id="93059.P9211_17761"/>
<accession>A9BD94</accession>
<evidence type="ECO:0000313" key="1">
    <source>
        <dbReference type="EMBL" id="ABX09707.1"/>
    </source>
</evidence>
<dbReference type="HOGENOM" id="CLU_031010_0_0_3"/>